<dbReference type="SUPFAM" id="SSF56300">
    <property type="entry name" value="Metallo-dependent phosphatases"/>
    <property type="match status" value="1"/>
</dbReference>
<dbReference type="EMBL" id="CP026995">
    <property type="protein sequence ID" value="QLH05919.1"/>
    <property type="molecule type" value="Genomic_DNA"/>
</dbReference>
<evidence type="ECO:0000256" key="5">
    <source>
        <dbReference type="ARBA" id="ARBA00023211"/>
    </source>
</evidence>
<feature type="domain" description="Calcineurin-like phosphoesterase" evidence="6">
    <location>
        <begin position="27"/>
        <end position="165"/>
    </location>
</feature>
<keyword evidence="1" id="KW-1003">Cell membrane</keyword>
<dbReference type="PANTHER" id="PTHR34990">
    <property type="entry name" value="UDP-2,3-DIACYLGLUCOSAMINE HYDROLASE-RELATED"/>
    <property type="match status" value="1"/>
</dbReference>
<evidence type="ECO:0000256" key="4">
    <source>
        <dbReference type="ARBA" id="ARBA00023136"/>
    </source>
</evidence>
<dbReference type="Gene3D" id="3.60.21.10">
    <property type="match status" value="1"/>
</dbReference>
<evidence type="ECO:0000256" key="2">
    <source>
        <dbReference type="ARBA" id="ARBA00022519"/>
    </source>
</evidence>
<dbReference type="InterPro" id="IPR004843">
    <property type="entry name" value="Calcineurin-like_PHP"/>
</dbReference>
<organism evidence="7 8">
    <name type="scientific">Nitrosopumilus ureiphilus</name>
    <dbReference type="NCBI Taxonomy" id="1470067"/>
    <lineage>
        <taxon>Archaea</taxon>
        <taxon>Nitrososphaerota</taxon>
        <taxon>Nitrososphaeria</taxon>
        <taxon>Nitrosopumilales</taxon>
        <taxon>Nitrosopumilaceae</taxon>
        <taxon>Nitrosopumilus</taxon>
    </lineage>
</organism>
<dbReference type="InterPro" id="IPR029052">
    <property type="entry name" value="Metallo-depent_PP-like"/>
</dbReference>
<proteinExistence type="predicted"/>
<evidence type="ECO:0000256" key="1">
    <source>
        <dbReference type="ARBA" id="ARBA00022475"/>
    </source>
</evidence>
<dbReference type="Pfam" id="PF00149">
    <property type="entry name" value="Metallophos"/>
    <property type="match status" value="1"/>
</dbReference>
<dbReference type="AlphaFoldDB" id="A0A7D5R6A6"/>
<reference evidence="7 8" key="1">
    <citation type="submission" date="2018-02" db="EMBL/GenBank/DDBJ databases">
        <title>Complete genome of Nitrosopumilus ureaphilus PS0.</title>
        <authorList>
            <person name="Qin W."/>
            <person name="Zheng Y."/>
            <person name="Stahl D.A."/>
        </authorList>
    </citation>
    <scope>NUCLEOTIDE SEQUENCE [LARGE SCALE GENOMIC DNA]</scope>
    <source>
        <strain evidence="7 8">PS0</strain>
    </source>
</reference>
<dbReference type="GO" id="GO:0046872">
    <property type="term" value="F:metal ion binding"/>
    <property type="evidence" value="ECO:0007669"/>
    <property type="project" value="UniProtKB-KW"/>
</dbReference>
<dbReference type="KEGG" id="nue:C5F50_01615"/>
<dbReference type="GO" id="GO:0009245">
    <property type="term" value="P:lipid A biosynthetic process"/>
    <property type="evidence" value="ECO:0007669"/>
    <property type="project" value="TreeGrafter"/>
</dbReference>
<dbReference type="GO" id="GO:0016020">
    <property type="term" value="C:membrane"/>
    <property type="evidence" value="ECO:0007669"/>
    <property type="project" value="GOC"/>
</dbReference>
<keyword evidence="4" id="KW-0472">Membrane</keyword>
<accession>A0A7D5R6A6</accession>
<keyword evidence="5" id="KW-0464">Manganese</keyword>
<evidence type="ECO:0000256" key="3">
    <source>
        <dbReference type="ARBA" id="ARBA00022723"/>
    </source>
</evidence>
<dbReference type="PANTHER" id="PTHR34990:SF2">
    <property type="entry name" value="BLL8164 PROTEIN"/>
    <property type="match status" value="1"/>
</dbReference>
<dbReference type="GO" id="GO:0008758">
    <property type="term" value="F:UDP-2,3-diacylglucosamine hydrolase activity"/>
    <property type="evidence" value="ECO:0007669"/>
    <property type="project" value="TreeGrafter"/>
</dbReference>
<sequence>MIDLKTLIINILIKVFTYSYVMNKTSIVSISDIHIGNNSIACWYNKGYHEPYLNRVLEYVISQKDNLKEFIILGDLFDFWTYPPDVQPPTVEDIIKANPGIFANKGTLDTVVSALDGNVSYVVGNHDISITQADLDKIPLSGGYKITKQTDEYTVGNCLFTHGHLFTIFNAPDPVNPIPLGHFVTRLIAYYVQQQGTPAWQITGFGAPAERQILLDKAFLPALKFIVKMYAMQKFDASTISDFVDIWVQVSKFPTTGVFKMADGSTKTIDDVKSDYANLFTTWVNKYGVEYVQKSIYTDGMARSMSWFTQQAALKNNADLTITGHTHWPTSGVKALADDVNCGFECFAEPDSTTSRYSFAEVTNVDTTPTPTIYDVTKGPHGGYLCNEASGIPQGDIVFILPKLPTPMDYSCFVRIVNNSSNTLTLTKSTNPNGKWVLKPSASIAPNSRSGFWLQDSLGIHGADGSVTYSNNGSNIVLNFDCPTGLFSNKVSVTGSNVSYRAKIGNGPWKNNSVDPKGHPLSVEFTVS</sequence>
<name>A0A7D5R6A6_9ARCH</name>
<dbReference type="Gene3D" id="2.60.270.50">
    <property type="match status" value="1"/>
</dbReference>
<evidence type="ECO:0000313" key="7">
    <source>
        <dbReference type="EMBL" id="QLH05919.1"/>
    </source>
</evidence>
<dbReference type="InterPro" id="IPR043461">
    <property type="entry name" value="LpxH-like"/>
</dbReference>
<evidence type="ECO:0000313" key="8">
    <source>
        <dbReference type="Proteomes" id="UP000509478"/>
    </source>
</evidence>
<evidence type="ECO:0000259" key="6">
    <source>
        <dbReference type="Pfam" id="PF00149"/>
    </source>
</evidence>
<gene>
    <name evidence="7" type="ORF">C5F50_01615</name>
</gene>
<keyword evidence="3" id="KW-0479">Metal-binding</keyword>
<keyword evidence="8" id="KW-1185">Reference proteome</keyword>
<keyword evidence="2" id="KW-0997">Cell inner membrane</keyword>
<protein>
    <recommendedName>
        <fullName evidence="6">Calcineurin-like phosphoesterase domain-containing protein</fullName>
    </recommendedName>
</protein>
<dbReference type="Proteomes" id="UP000509478">
    <property type="component" value="Chromosome"/>
</dbReference>